<dbReference type="InterPro" id="IPR015996">
    <property type="entry name" value="UCP028451"/>
</dbReference>
<dbReference type="RefSeq" id="WP_255160003.1">
    <property type="nucleotide sequence ID" value="NZ_CP101497.1"/>
</dbReference>
<accession>A0ABY5FYP9</accession>
<proteinExistence type="predicted"/>
<dbReference type="NCBIfam" id="TIGR02453">
    <property type="entry name" value="TIGR02453 family protein"/>
    <property type="match status" value="1"/>
</dbReference>
<dbReference type="PANTHER" id="PTHR36452:SF1">
    <property type="entry name" value="DUF2461 DOMAIN-CONTAINING PROTEIN"/>
    <property type="match status" value="1"/>
</dbReference>
<evidence type="ECO:0000313" key="1">
    <source>
        <dbReference type="EMBL" id="UTT62871.1"/>
    </source>
</evidence>
<keyword evidence="2" id="KW-1185">Reference proteome</keyword>
<sequence length="225" mass="25274">MTENEAAGLDGAGIDADAFAFYAELADHQTKEWWLANKQRYETRVKAPVERLVDALGGEFGPLKIFRPYKDVRFSADKRPYKDHLGLVTADDSSATYYLQLSRQGLMLAGGLYQPAREQLARFREIVDDNRLVGDLEATLEEVGESGFAIMTTDALATAPRGFRVDHPKIELLRLKRLAIAAEHAPADWMTGPELVDRVRAGWRTVRVWNDWIAENLPTAVEATR</sequence>
<reference evidence="1" key="1">
    <citation type="submission" date="2022-07" db="EMBL/GenBank/DDBJ databases">
        <title>Taxonomic analysis of Microcella humidisoli nov. sp., isolated from riverside soil.</title>
        <authorList>
            <person name="Molina K.M."/>
            <person name="Kim S.B."/>
        </authorList>
    </citation>
    <scope>NUCLEOTIDE SEQUENCE</scope>
    <source>
        <strain evidence="1">MMS21-STM10</strain>
    </source>
</reference>
<gene>
    <name evidence="1" type="ORF">NNL39_01805</name>
</gene>
<protein>
    <submittedName>
        <fullName evidence="1">DUF2461 domain-containing protein</fullName>
    </submittedName>
</protein>
<dbReference type="InterPro" id="IPR012808">
    <property type="entry name" value="CHP02453"/>
</dbReference>
<dbReference type="PIRSF" id="PIRSF028451">
    <property type="entry name" value="UCP028451"/>
    <property type="match status" value="1"/>
</dbReference>
<organism evidence="1 2">
    <name type="scientific">Microcella humidisoli</name>
    <dbReference type="NCBI Taxonomy" id="2963406"/>
    <lineage>
        <taxon>Bacteria</taxon>
        <taxon>Bacillati</taxon>
        <taxon>Actinomycetota</taxon>
        <taxon>Actinomycetes</taxon>
        <taxon>Micrococcales</taxon>
        <taxon>Microbacteriaceae</taxon>
        <taxon>Microcella</taxon>
    </lineage>
</organism>
<dbReference type="PANTHER" id="PTHR36452">
    <property type="entry name" value="CHROMOSOME 12, WHOLE GENOME SHOTGUN SEQUENCE"/>
    <property type="match status" value="1"/>
</dbReference>
<evidence type="ECO:0000313" key="2">
    <source>
        <dbReference type="Proteomes" id="UP001060039"/>
    </source>
</evidence>
<dbReference type="Pfam" id="PF09365">
    <property type="entry name" value="DUF2461"/>
    <property type="match status" value="1"/>
</dbReference>
<dbReference type="Proteomes" id="UP001060039">
    <property type="component" value="Chromosome"/>
</dbReference>
<dbReference type="EMBL" id="CP101497">
    <property type="protein sequence ID" value="UTT62871.1"/>
    <property type="molecule type" value="Genomic_DNA"/>
</dbReference>
<name>A0ABY5FYP9_9MICO</name>